<evidence type="ECO:0000313" key="22">
    <source>
        <dbReference type="Proteomes" id="UP000245380"/>
    </source>
</evidence>
<evidence type="ECO:0000256" key="6">
    <source>
        <dbReference type="ARBA" id="ARBA00022670"/>
    </source>
</evidence>
<keyword evidence="18" id="KW-1133">Transmembrane helix</keyword>
<dbReference type="Pfam" id="PF00912">
    <property type="entry name" value="Transgly"/>
    <property type="match status" value="1"/>
</dbReference>
<sequence length="806" mass="85434">MDKKGKAATKRSASRSEARRSQKRVPGWVKFAWIGSFSALVFAALVVGFVWFFATPRVNLAQLDQSSTPTEVFDRYGQLAFKIQPAGILQVPLKEIPLNLQQALIATEDAGFYHNFGFSIKGYFRAALHDLLHMDTGQGASTITQQLAKFVYLNDNKTIGYKLEELLLAIQISREYSKNQILDMYFNHVYFGNGATGIAQAAYTYFSLKPNQMDRMTLPQSALLAGLPQAPSLYDPLVNPKLALQRRNEVLQRMEEQHYISYAKMVQAQKAPLELHPSTNNLSGIPPQYDYYRDFLYQELNQLHLSTQMLSQGGVKIYTSLDPQLQMATYNVINDPAYYPTPLSTATEEIQGAATFIDPHTGGIMAMVGGRQNQYTYRGFNYAVATQRSPGSAMKPLVVYGPALQTGQWNAGSALKDGKNNQLTFGSYTVSDWEPHPTANGYVTLRWALAESWNAPAVWLLDKIGIQTGIDFAEKAGINLSNPANQNLTIALGNIHPGISPLTLADAYCPFDNNGVRMPAHAIDRIVNSQGQVIYQYQPQPVTVMSPSTAMQMVALLRNNVVNGIVAGAAAPGHEVAGKTGSVAYTNTSHTDSDLWVAAFTPNVVGAVWEGYPDTSLANSLPQWSSGYPPRVFSAIISQGLPPTGASFGVAPAAGPDFPGVVPESKTAKSGNKGKNTTGTTPNSSQSGTSSTPAPNPNAPTTSTTGAGSSQGNGGTLTVTIPGTSQTSPGTSTGSGTTTNPPTSTQGSGTGTPAGTGGASSSPPASSTPSGSNGPPPGLGSSQGQDRGGSGTSPSTNTTGTTTSTG</sequence>
<dbReference type="InterPro" id="IPR023346">
    <property type="entry name" value="Lysozyme-like_dom_sf"/>
</dbReference>
<dbReference type="InterPro" id="IPR012338">
    <property type="entry name" value="Beta-lactam/transpept-like"/>
</dbReference>
<evidence type="ECO:0000313" key="21">
    <source>
        <dbReference type="EMBL" id="PWI57603.1"/>
    </source>
</evidence>
<evidence type="ECO:0000259" key="20">
    <source>
        <dbReference type="Pfam" id="PF00912"/>
    </source>
</evidence>
<evidence type="ECO:0000256" key="17">
    <source>
        <dbReference type="SAM" id="MobiDB-lite"/>
    </source>
</evidence>
<dbReference type="InterPro" id="IPR001264">
    <property type="entry name" value="Glyco_trans_51"/>
</dbReference>
<proteinExistence type="inferred from homology"/>
<feature type="compositionally biased region" description="Low complexity" evidence="17">
    <location>
        <begin position="668"/>
        <end position="708"/>
    </location>
</feature>
<dbReference type="GO" id="GO:0009002">
    <property type="term" value="F:serine-type D-Ala-D-Ala carboxypeptidase activity"/>
    <property type="evidence" value="ECO:0007669"/>
    <property type="project" value="UniProtKB-EC"/>
</dbReference>
<dbReference type="GO" id="GO:0008955">
    <property type="term" value="F:peptidoglycan glycosyltransferase activity"/>
    <property type="evidence" value="ECO:0007669"/>
    <property type="project" value="UniProtKB-EC"/>
</dbReference>
<evidence type="ECO:0000256" key="4">
    <source>
        <dbReference type="ARBA" id="ARBA00022475"/>
    </source>
</evidence>
<evidence type="ECO:0000259" key="19">
    <source>
        <dbReference type="Pfam" id="PF00905"/>
    </source>
</evidence>
<dbReference type="GO" id="GO:0006508">
    <property type="term" value="P:proteolysis"/>
    <property type="evidence" value="ECO:0007669"/>
    <property type="project" value="UniProtKB-KW"/>
</dbReference>
<dbReference type="Gene3D" id="3.40.710.10">
    <property type="entry name" value="DD-peptidase/beta-lactamase superfamily"/>
    <property type="match status" value="1"/>
</dbReference>
<feature type="compositionally biased region" description="Gly residues" evidence="17">
    <location>
        <begin position="748"/>
        <end position="758"/>
    </location>
</feature>
<dbReference type="GO" id="GO:0008658">
    <property type="term" value="F:penicillin binding"/>
    <property type="evidence" value="ECO:0007669"/>
    <property type="project" value="InterPro"/>
</dbReference>
<organism evidence="21 22">
    <name type="scientific">Sulfoacidibacillus thermotolerans</name>
    <name type="common">Acidibacillus sulfuroxidans</name>
    <dbReference type="NCBI Taxonomy" id="1765684"/>
    <lineage>
        <taxon>Bacteria</taxon>
        <taxon>Bacillati</taxon>
        <taxon>Bacillota</taxon>
        <taxon>Bacilli</taxon>
        <taxon>Bacillales</taxon>
        <taxon>Alicyclobacillaceae</taxon>
        <taxon>Sulfoacidibacillus</taxon>
    </lineage>
</organism>
<dbReference type="GO" id="GO:0008360">
    <property type="term" value="P:regulation of cell shape"/>
    <property type="evidence" value="ECO:0007669"/>
    <property type="project" value="UniProtKB-KW"/>
</dbReference>
<dbReference type="GO" id="GO:0030288">
    <property type="term" value="C:outer membrane-bounded periplasmic space"/>
    <property type="evidence" value="ECO:0007669"/>
    <property type="project" value="TreeGrafter"/>
</dbReference>
<dbReference type="GO" id="GO:0005886">
    <property type="term" value="C:plasma membrane"/>
    <property type="evidence" value="ECO:0007669"/>
    <property type="project" value="UniProtKB-SubCell"/>
</dbReference>
<keyword evidence="11" id="KW-0573">Peptidoglycan synthesis</keyword>
<name>A0A2U3D8J6_SULT2</name>
<feature type="compositionally biased region" description="Low complexity" evidence="17">
    <location>
        <begin position="759"/>
        <end position="785"/>
    </location>
</feature>
<accession>A0A2U3D8J6</accession>
<keyword evidence="8" id="KW-0808">Transferase</keyword>
<evidence type="ECO:0000256" key="14">
    <source>
        <dbReference type="ARBA" id="ARBA00023316"/>
    </source>
</evidence>
<keyword evidence="10" id="KW-0133">Cell shape</keyword>
<feature type="domain" description="Glycosyl transferase family 51" evidence="20">
    <location>
        <begin position="90"/>
        <end position="255"/>
    </location>
</feature>
<comment type="subcellular location">
    <subcellularLocation>
        <location evidence="1">Cell membrane</location>
    </subcellularLocation>
</comment>
<evidence type="ECO:0000256" key="13">
    <source>
        <dbReference type="ARBA" id="ARBA00023268"/>
    </source>
</evidence>
<dbReference type="InterPro" id="IPR036950">
    <property type="entry name" value="PBP_transglycosylase"/>
</dbReference>
<dbReference type="GO" id="GO:0009252">
    <property type="term" value="P:peptidoglycan biosynthetic process"/>
    <property type="evidence" value="ECO:0007669"/>
    <property type="project" value="UniProtKB-KW"/>
</dbReference>
<comment type="similarity">
    <text evidence="3">In the N-terminal section; belongs to the glycosyltransferase 51 family.</text>
</comment>
<dbReference type="RefSeq" id="WP_109430536.1">
    <property type="nucleotide sequence ID" value="NZ_MPDK01000010.1"/>
</dbReference>
<dbReference type="InterPro" id="IPR050396">
    <property type="entry name" value="Glycosyltr_51/Transpeptidase"/>
</dbReference>
<feature type="domain" description="Penicillin-binding protein transpeptidase" evidence="19">
    <location>
        <begin position="352"/>
        <end position="603"/>
    </location>
</feature>
<evidence type="ECO:0000256" key="8">
    <source>
        <dbReference type="ARBA" id="ARBA00022679"/>
    </source>
</evidence>
<comment type="catalytic activity">
    <reaction evidence="15">
        <text>Preferential cleavage: (Ac)2-L-Lys-D-Ala-|-D-Ala. Also transpeptidation of peptidyl-alanyl moieties that are N-acyl substituents of D-alanine.</text>
        <dbReference type="EC" id="3.4.16.4"/>
    </reaction>
</comment>
<keyword evidence="12 18" id="KW-0472">Membrane</keyword>
<dbReference type="Gene3D" id="1.10.3810.10">
    <property type="entry name" value="Biosynthetic peptidoglycan transglycosylase-like"/>
    <property type="match status" value="1"/>
</dbReference>
<evidence type="ECO:0000256" key="12">
    <source>
        <dbReference type="ARBA" id="ARBA00023136"/>
    </source>
</evidence>
<keyword evidence="18" id="KW-0812">Transmembrane</keyword>
<feature type="region of interest" description="Disordered" evidence="17">
    <location>
        <begin position="659"/>
        <end position="806"/>
    </location>
</feature>
<evidence type="ECO:0000256" key="7">
    <source>
        <dbReference type="ARBA" id="ARBA00022676"/>
    </source>
</evidence>
<keyword evidence="22" id="KW-1185">Reference proteome</keyword>
<evidence type="ECO:0000256" key="2">
    <source>
        <dbReference type="ARBA" id="ARBA00007090"/>
    </source>
</evidence>
<evidence type="ECO:0000256" key="5">
    <source>
        <dbReference type="ARBA" id="ARBA00022645"/>
    </source>
</evidence>
<dbReference type="PANTHER" id="PTHR32282:SF11">
    <property type="entry name" value="PENICILLIN-BINDING PROTEIN 1B"/>
    <property type="match status" value="1"/>
</dbReference>
<evidence type="ECO:0000256" key="1">
    <source>
        <dbReference type="ARBA" id="ARBA00004236"/>
    </source>
</evidence>
<keyword evidence="5" id="KW-0121">Carboxypeptidase</keyword>
<feature type="compositionally biased region" description="Low complexity" evidence="17">
    <location>
        <begin position="722"/>
        <end position="747"/>
    </location>
</feature>
<feature type="transmembrane region" description="Helical" evidence="18">
    <location>
        <begin position="31"/>
        <end position="54"/>
    </location>
</feature>
<comment type="catalytic activity">
    <reaction evidence="16">
        <text>[GlcNAc-(1-&gt;4)-Mur2Ac(oyl-L-Ala-gamma-D-Glu-L-Lys-D-Ala-D-Ala)](n)-di-trans,octa-cis-undecaprenyl diphosphate + beta-D-GlcNAc-(1-&gt;4)-Mur2Ac(oyl-L-Ala-gamma-D-Glu-L-Lys-D-Ala-D-Ala)-di-trans,octa-cis-undecaprenyl diphosphate = [GlcNAc-(1-&gt;4)-Mur2Ac(oyl-L-Ala-gamma-D-Glu-L-Lys-D-Ala-D-Ala)](n+1)-di-trans,octa-cis-undecaprenyl diphosphate + di-trans,octa-cis-undecaprenyl diphosphate + H(+)</text>
        <dbReference type="Rhea" id="RHEA:23708"/>
        <dbReference type="Rhea" id="RHEA-COMP:9602"/>
        <dbReference type="Rhea" id="RHEA-COMP:9603"/>
        <dbReference type="ChEBI" id="CHEBI:15378"/>
        <dbReference type="ChEBI" id="CHEBI:58405"/>
        <dbReference type="ChEBI" id="CHEBI:60033"/>
        <dbReference type="ChEBI" id="CHEBI:78435"/>
        <dbReference type="EC" id="2.4.99.28"/>
    </reaction>
</comment>
<protein>
    <submittedName>
        <fullName evidence="21">Uncharacterized protein</fullName>
    </submittedName>
</protein>
<dbReference type="SUPFAM" id="SSF56601">
    <property type="entry name" value="beta-lactamase/transpeptidase-like"/>
    <property type="match status" value="1"/>
</dbReference>
<evidence type="ECO:0000256" key="15">
    <source>
        <dbReference type="ARBA" id="ARBA00034000"/>
    </source>
</evidence>
<evidence type="ECO:0000256" key="3">
    <source>
        <dbReference type="ARBA" id="ARBA00007739"/>
    </source>
</evidence>
<evidence type="ECO:0000256" key="9">
    <source>
        <dbReference type="ARBA" id="ARBA00022801"/>
    </source>
</evidence>
<evidence type="ECO:0000256" key="18">
    <source>
        <dbReference type="SAM" id="Phobius"/>
    </source>
</evidence>
<comment type="similarity">
    <text evidence="2">In the C-terminal section; belongs to the transpeptidase family.</text>
</comment>
<dbReference type="SUPFAM" id="SSF53955">
    <property type="entry name" value="Lysozyme-like"/>
    <property type="match status" value="1"/>
</dbReference>
<dbReference type="AlphaFoldDB" id="A0A2U3D8J6"/>
<dbReference type="Pfam" id="PF00905">
    <property type="entry name" value="Transpeptidase"/>
    <property type="match status" value="1"/>
</dbReference>
<dbReference type="InterPro" id="IPR001460">
    <property type="entry name" value="PCN-bd_Tpept"/>
</dbReference>
<evidence type="ECO:0000256" key="10">
    <source>
        <dbReference type="ARBA" id="ARBA00022960"/>
    </source>
</evidence>
<gene>
    <name evidence="21" type="ORF">BM613_07335</name>
</gene>
<dbReference type="PANTHER" id="PTHR32282">
    <property type="entry name" value="BINDING PROTEIN TRANSPEPTIDASE, PUTATIVE-RELATED"/>
    <property type="match status" value="1"/>
</dbReference>
<feature type="compositionally biased region" description="Low complexity" evidence="17">
    <location>
        <begin position="792"/>
        <end position="806"/>
    </location>
</feature>
<evidence type="ECO:0000256" key="11">
    <source>
        <dbReference type="ARBA" id="ARBA00022984"/>
    </source>
</evidence>
<keyword evidence="6" id="KW-0645">Protease</keyword>
<dbReference type="GO" id="GO:0071555">
    <property type="term" value="P:cell wall organization"/>
    <property type="evidence" value="ECO:0007669"/>
    <property type="project" value="UniProtKB-KW"/>
</dbReference>
<keyword evidence="14" id="KW-0961">Cell wall biogenesis/degradation</keyword>
<dbReference type="OrthoDB" id="9766909at2"/>
<keyword evidence="7" id="KW-0328">Glycosyltransferase</keyword>
<dbReference type="FunFam" id="1.10.3810.10:FF:000001">
    <property type="entry name" value="Penicillin-binding protein 1A"/>
    <property type="match status" value="1"/>
</dbReference>
<comment type="caution">
    <text evidence="21">The sequence shown here is derived from an EMBL/GenBank/DDBJ whole genome shotgun (WGS) entry which is preliminary data.</text>
</comment>
<dbReference type="Proteomes" id="UP000245380">
    <property type="component" value="Unassembled WGS sequence"/>
</dbReference>
<dbReference type="EMBL" id="MPDK01000010">
    <property type="protein sequence ID" value="PWI57603.1"/>
    <property type="molecule type" value="Genomic_DNA"/>
</dbReference>
<keyword evidence="4" id="KW-1003">Cell membrane</keyword>
<reference evidence="21 22" key="1">
    <citation type="submission" date="2016-11" db="EMBL/GenBank/DDBJ databases">
        <title>Comparative genomics of Acidibacillus ferroxidans species.</title>
        <authorList>
            <person name="Oliveira G."/>
            <person name="Nunes G."/>
            <person name="Oliveira R."/>
            <person name="Araujo F."/>
            <person name="Salim A."/>
            <person name="Scholte L."/>
            <person name="Morais D."/>
            <person name="Nancucheo I."/>
            <person name="Johnson D.B."/>
            <person name="Grail B."/>
            <person name="Bittencourt J."/>
            <person name="Valadares R."/>
        </authorList>
    </citation>
    <scope>NUCLEOTIDE SEQUENCE [LARGE SCALE GENOMIC DNA]</scope>
    <source>
        <strain evidence="21 22">Y002</strain>
    </source>
</reference>
<evidence type="ECO:0000256" key="16">
    <source>
        <dbReference type="ARBA" id="ARBA00049902"/>
    </source>
</evidence>
<keyword evidence="13" id="KW-0511">Multifunctional enzyme</keyword>
<keyword evidence="9" id="KW-0378">Hydrolase</keyword>